<proteinExistence type="inferred from homology"/>
<evidence type="ECO:0000256" key="5">
    <source>
        <dbReference type="ARBA" id="ARBA00022723"/>
    </source>
</evidence>
<evidence type="ECO:0000256" key="1">
    <source>
        <dbReference type="ARBA" id="ARBA00008705"/>
    </source>
</evidence>
<keyword evidence="6" id="KW-0408">Iron</keyword>
<evidence type="ECO:0000259" key="8">
    <source>
        <dbReference type="PROSITE" id="PS01033"/>
    </source>
</evidence>
<evidence type="ECO:0000256" key="4">
    <source>
        <dbReference type="ARBA" id="ARBA00022621"/>
    </source>
</evidence>
<comment type="similarity">
    <text evidence="1 7">Belongs to the globin family.</text>
</comment>
<dbReference type="InterPro" id="IPR012292">
    <property type="entry name" value="Globin/Proto"/>
</dbReference>
<evidence type="ECO:0000256" key="6">
    <source>
        <dbReference type="ARBA" id="ARBA00023004"/>
    </source>
</evidence>
<dbReference type="InterPro" id="IPR050532">
    <property type="entry name" value="Globin-like_OT"/>
</dbReference>
<dbReference type="PROSITE" id="PS01033">
    <property type="entry name" value="GLOBIN"/>
    <property type="match status" value="1"/>
</dbReference>
<accession>A0ABP0GWK5</accession>
<feature type="domain" description="Globin" evidence="8">
    <location>
        <begin position="2"/>
        <end position="155"/>
    </location>
</feature>
<dbReference type="EMBL" id="CAWYQH010000152">
    <property type="protein sequence ID" value="CAK8696032.1"/>
    <property type="molecule type" value="Genomic_DNA"/>
</dbReference>
<reference evidence="9 10" key="1">
    <citation type="submission" date="2024-02" db="EMBL/GenBank/DDBJ databases">
        <authorList>
            <person name="Daric V."/>
            <person name="Darras S."/>
        </authorList>
    </citation>
    <scope>NUCLEOTIDE SEQUENCE [LARGE SCALE GENOMIC DNA]</scope>
</reference>
<sequence>MALSQNDVSLLRSSWSDLSNLGLKTVGLSVLLRLYNDAKDTRTAFKRFSLPQDGDLTMEVLSSNPEIEDHAVKVASSIGKIIELLEKSDDLKSYLEDLGNGHKLQNVDFKHFDTMGSVLLAVIKNVLGEKATDDVMQSWEDAYGIIKSVISSVYVKQ</sequence>
<evidence type="ECO:0000313" key="9">
    <source>
        <dbReference type="EMBL" id="CAK8696032.1"/>
    </source>
</evidence>
<dbReference type="SUPFAM" id="SSF46458">
    <property type="entry name" value="Globin-like"/>
    <property type="match status" value="1"/>
</dbReference>
<protein>
    <recommendedName>
        <fullName evidence="8">Globin domain-containing protein</fullName>
    </recommendedName>
</protein>
<dbReference type="Proteomes" id="UP001642483">
    <property type="component" value="Unassembled WGS sequence"/>
</dbReference>
<dbReference type="Gene3D" id="1.10.490.10">
    <property type="entry name" value="Globins"/>
    <property type="match status" value="1"/>
</dbReference>
<dbReference type="InterPro" id="IPR009050">
    <property type="entry name" value="Globin-like_sf"/>
</dbReference>
<organism evidence="9 10">
    <name type="scientific">Clavelina lepadiformis</name>
    <name type="common">Light-bulb sea squirt</name>
    <name type="synonym">Ascidia lepadiformis</name>
    <dbReference type="NCBI Taxonomy" id="159417"/>
    <lineage>
        <taxon>Eukaryota</taxon>
        <taxon>Metazoa</taxon>
        <taxon>Chordata</taxon>
        <taxon>Tunicata</taxon>
        <taxon>Ascidiacea</taxon>
        <taxon>Aplousobranchia</taxon>
        <taxon>Clavelinidae</taxon>
        <taxon>Clavelina</taxon>
    </lineage>
</organism>
<dbReference type="Pfam" id="PF00042">
    <property type="entry name" value="Globin"/>
    <property type="match status" value="1"/>
</dbReference>
<dbReference type="PANTHER" id="PTHR46458">
    <property type="entry name" value="BLR2807 PROTEIN"/>
    <property type="match status" value="1"/>
</dbReference>
<evidence type="ECO:0000256" key="2">
    <source>
        <dbReference type="ARBA" id="ARBA00022448"/>
    </source>
</evidence>
<name>A0ABP0GWK5_CLALP</name>
<keyword evidence="2 7" id="KW-0813">Transport</keyword>
<keyword evidence="5" id="KW-0479">Metal-binding</keyword>
<gene>
    <name evidence="9" type="ORF">CVLEPA_LOCUS29224</name>
</gene>
<keyword evidence="3 7" id="KW-0349">Heme</keyword>
<dbReference type="PANTHER" id="PTHR46458:SF1">
    <property type="entry name" value="GEO09476P1"/>
    <property type="match status" value="1"/>
</dbReference>
<evidence type="ECO:0000256" key="3">
    <source>
        <dbReference type="ARBA" id="ARBA00022617"/>
    </source>
</evidence>
<evidence type="ECO:0000313" key="10">
    <source>
        <dbReference type="Proteomes" id="UP001642483"/>
    </source>
</evidence>
<dbReference type="CDD" id="cd01040">
    <property type="entry name" value="Mb-like"/>
    <property type="match status" value="1"/>
</dbReference>
<keyword evidence="4 7" id="KW-0561">Oxygen transport</keyword>
<dbReference type="InterPro" id="IPR044399">
    <property type="entry name" value="Mb-like_M"/>
</dbReference>
<evidence type="ECO:0000256" key="7">
    <source>
        <dbReference type="RuleBase" id="RU000356"/>
    </source>
</evidence>
<comment type="caution">
    <text evidence="9">The sequence shown here is derived from an EMBL/GenBank/DDBJ whole genome shotgun (WGS) entry which is preliminary data.</text>
</comment>
<dbReference type="InterPro" id="IPR000971">
    <property type="entry name" value="Globin"/>
</dbReference>
<keyword evidence="10" id="KW-1185">Reference proteome</keyword>